<dbReference type="PATRIC" id="fig|320778.3.peg.13"/>
<dbReference type="SMART" id="SM00028">
    <property type="entry name" value="TPR"/>
    <property type="match status" value="4"/>
</dbReference>
<feature type="repeat" description="TPR" evidence="1">
    <location>
        <begin position="150"/>
        <end position="183"/>
    </location>
</feature>
<dbReference type="Pfam" id="PF13181">
    <property type="entry name" value="TPR_8"/>
    <property type="match status" value="1"/>
</dbReference>
<dbReference type="InterPro" id="IPR011990">
    <property type="entry name" value="TPR-like_helical_dom_sf"/>
</dbReference>
<dbReference type="Proteomes" id="UP000035909">
    <property type="component" value="Unassembled WGS sequence"/>
</dbReference>
<dbReference type="PANTHER" id="PTHR12558:SF13">
    <property type="entry name" value="CELL DIVISION CYCLE PROTEIN 27 HOMOLOG"/>
    <property type="match status" value="1"/>
</dbReference>
<dbReference type="SUPFAM" id="SSF48452">
    <property type="entry name" value="TPR-like"/>
    <property type="match status" value="1"/>
</dbReference>
<proteinExistence type="predicted"/>
<reference evidence="3 4" key="1">
    <citation type="submission" date="2015-05" db="EMBL/GenBank/DDBJ databases">
        <title>Photobacterium galathea sp. nov.</title>
        <authorList>
            <person name="Machado H."/>
            <person name="Gram L."/>
        </authorList>
    </citation>
    <scope>NUCLEOTIDE SEQUENCE [LARGE SCALE GENOMIC DNA]</scope>
    <source>
        <strain evidence="3 4">DSM 22954</strain>
    </source>
</reference>
<dbReference type="STRING" id="320778.ABT57_00065"/>
<keyword evidence="2" id="KW-0732">Signal</keyword>
<protein>
    <submittedName>
        <fullName evidence="3">Uncharacterized protein</fullName>
    </submittedName>
</protein>
<dbReference type="Gene3D" id="1.25.40.10">
    <property type="entry name" value="Tetratricopeptide repeat domain"/>
    <property type="match status" value="3"/>
</dbReference>
<gene>
    <name evidence="3" type="ORF">ABT57_00065</name>
</gene>
<accession>A0A0J1HJC9</accession>
<dbReference type="InterPro" id="IPR019734">
    <property type="entry name" value="TPR_rpt"/>
</dbReference>
<comment type="caution">
    <text evidence="3">The sequence shown here is derived from an EMBL/GenBank/DDBJ whole genome shotgun (WGS) entry which is preliminary data.</text>
</comment>
<feature type="chain" id="PRO_5005252535" evidence="2">
    <location>
        <begin position="26"/>
        <end position="406"/>
    </location>
</feature>
<evidence type="ECO:0000256" key="1">
    <source>
        <dbReference type="PROSITE-ProRule" id="PRU00339"/>
    </source>
</evidence>
<feature type="signal peptide" evidence="2">
    <location>
        <begin position="1"/>
        <end position="25"/>
    </location>
</feature>
<evidence type="ECO:0000313" key="4">
    <source>
        <dbReference type="Proteomes" id="UP000035909"/>
    </source>
</evidence>
<dbReference type="AlphaFoldDB" id="A0A0J1HJC9"/>
<dbReference type="PANTHER" id="PTHR12558">
    <property type="entry name" value="CELL DIVISION CYCLE 16,23,27"/>
    <property type="match status" value="1"/>
</dbReference>
<organism evidence="3 4">
    <name type="scientific">Photobacterium ganghwense</name>
    <dbReference type="NCBI Taxonomy" id="320778"/>
    <lineage>
        <taxon>Bacteria</taxon>
        <taxon>Pseudomonadati</taxon>
        <taxon>Pseudomonadota</taxon>
        <taxon>Gammaproteobacteria</taxon>
        <taxon>Vibrionales</taxon>
        <taxon>Vibrionaceae</taxon>
        <taxon>Photobacterium</taxon>
    </lineage>
</organism>
<dbReference type="SUPFAM" id="SSF81901">
    <property type="entry name" value="HCP-like"/>
    <property type="match status" value="1"/>
</dbReference>
<dbReference type="EMBL" id="LDOU01000001">
    <property type="protein sequence ID" value="KLV11690.1"/>
    <property type="molecule type" value="Genomic_DNA"/>
</dbReference>
<dbReference type="RefSeq" id="WP_047883150.1">
    <property type="nucleotide sequence ID" value="NZ_LDOU01000001.1"/>
</dbReference>
<name>A0A0J1HJC9_9GAMM</name>
<keyword evidence="4" id="KW-1185">Reference proteome</keyword>
<keyword evidence="1" id="KW-0802">TPR repeat</keyword>
<dbReference type="Pfam" id="PF13432">
    <property type="entry name" value="TPR_16"/>
    <property type="match status" value="1"/>
</dbReference>
<sequence>MPKYYQHLLASLILVTGALAAPAMAAESPELSDRTFRTVNKVQELIATERYSEAIEKLNGALEGTNSRKYDRAVLLQQMGFLYSLKDNYPKAAKYFSDALKMDALPVPVAQQVRYSLAQLYLAEEKHKQSVQTMKEWFDVAKTTGEKPQAHAYITLASAYVQLEDYRNAIPPTKQAIAMSKTPSESWYLLLMASHYELGQLKSVAEVLRTLTTKYPAKKQYWMQLSGVYMELNQERNSLATLEMAYKMGLLEDEKELMRLVNFLAYRGIPYRAAKLLETEMAKGRIANTQDNLERLGSFWHQAKELDEAIVAYRKAYDFKPTAKNQLMIVRLMLQAKQFKQATQFTQNAAGNASGNDRAELAYLQGMAYFELNQPGNALQAMKTAAQSQEMKAMASPWIAFLQEQS</sequence>
<evidence type="ECO:0000313" key="3">
    <source>
        <dbReference type="EMBL" id="KLV11690.1"/>
    </source>
</evidence>
<feature type="repeat" description="TPR" evidence="1">
    <location>
        <begin position="290"/>
        <end position="323"/>
    </location>
</feature>
<dbReference type="PROSITE" id="PS50005">
    <property type="entry name" value="TPR"/>
    <property type="match status" value="3"/>
</dbReference>
<feature type="repeat" description="TPR" evidence="1">
    <location>
        <begin position="73"/>
        <end position="106"/>
    </location>
</feature>
<dbReference type="OrthoDB" id="5829198at2"/>
<evidence type="ECO:0000256" key="2">
    <source>
        <dbReference type="SAM" id="SignalP"/>
    </source>
</evidence>